<dbReference type="AlphaFoldDB" id="A0A174IXU4"/>
<dbReference type="NCBIfam" id="TIGR03314">
    <property type="entry name" value="Se_ssnA"/>
    <property type="match status" value="1"/>
</dbReference>
<dbReference type="InterPro" id="IPR050287">
    <property type="entry name" value="MTA/SAH_deaminase"/>
</dbReference>
<dbReference type="NCBIfam" id="NF005540">
    <property type="entry name" value="PRK07203.1"/>
    <property type="match status" value="1"/>
</dbReference>
<dbReference type="EMBL" id="CYZT01000203">
    <property type="protein sequence ID" value="CUO91231.1"/>
    <property type="molecule type" value="Genomic_DNA"/>
</dbReference>
<dbReference type="Proteomes" id="UP000095746">
    <property type="component" value="Unassembled WGS sequence"/>
</dbReference>
<evidence type="ECO:0000259" key="4">
    <source>
        <dbReference type="Pfam" id="PF01979"/>
    </source>
</evidence>
<feature type="domain" description="Aminodeoxyfutalosine deaminase/Imidazolonepropionase-like composite" evidence="5">
    <location>
        <begin position="22"/>
        <end position="47"/>
    </location>
</feature>
<dbReference type="PANTHER" id="PTHR43794">
    <property type="entry name" value="AMINOHYDROLASE SSNA-RELATED"/>
    <property type="match status" value="1"/>
</dbReference>
<gene>
    <name evidence="6" type="primary">ssnA</name>
    <name evidence="6" type="ORF">ERS852411_02369</name>
</gene>
<dbReference type="InterPro" id="IPR011059">
    <property type="entry name" value="Metal-dep_hydrolase_composite"/>
</dbReference>
<evidence type="ECO:0000313" key="6">
    <source>
        <dbReference type="EMBL" id="CUO91231.1"/>
    </source>
</evidence>
<keyword evidence="1" id="KW-0479">Metal-binding</keyword>
<dbReference type="SUPFAM" id="SSF51338">
    <property type="entry name" value="Composite domain of metallo-dependent hydrolases"/>
    <property type="match status" value="1"/>
</dbReference>
<dbReference type="GO" id="GO:0046872">
    <property type="term" value="F:metal ion binding"/>
    <property type="evidence" value="ECO:0007669"/>
    <property type="project" value="UniProtKB-KW"/>
</dbReference>
<evidence type="ECO:0000256" key="1">
    <source>
        <dbReference type="ARBA" id="ARBA00022723"/>
    </source>
</evidence>
<reference evidence="6 7" key="1">
    <citation type="submission" date="2015-09" db="EMBL/GenBank/DDBJ databases">
        <authorList>
            <consortium name="Pathogen Informatics"/>
        </authorList>
    </citation>
    <scope>NUCLEOTIDE SEQUENCE [LARGE SCALE GENOMIC DNA]</scope>
    <source>
        <strain evidence="6 7">2789STDY5608854</strain>
    </source>
</reference>
<proteinExistence type="predicted"/>
<evidence type="ECO:0000256" key="3">
    <source>
        <dbReference type="ARBA" id="ARBA00022833"/>
    </source>
</evidence>
<accession>A0A174IXU4</accession>
<dbReference type="RefSeq" id="WP_021630351.1">
    <property type="nucleotide sequence ID" value="NZ_JADMOW010000035.1"/>
</dbReference>
<evidence type="ECO:0000259" key="5">
    <source>
        <dbReference type="Pfam" id="PF22039"/>
    </source>
</evidence>
<keyword evidence="2 6" id="KW-0378">Hydrolase</keyword>
<dbReference type="Pfam" id="PF22039">
    <property type="entry name" value="HUTI_composite_bact"/>
    <property type="match status" value="1"/>
</dbReference>
<organism evidence="6 7">
    <name type="scientific">Flavonifractor plautii</name>
    <name type="common">Fusobacterium plautii</name>
    <dbReference type="NCBI Taxonomy" id="292800"/>
    <lineage>
        <taxon>Bacteria</taxon>
        <taxon>Bacillati</taxon>
        <taxon>Bacillota</taxon>
        <taxon>Clostridia</taxon>
        <taxon>Eubacteriales</taxon>
        <taxon>Oscillospiraceae</taxon>
        <taxon>Flavonifractor</taxon>
    </lineage>
</organism>
<dbReference type="InterPro" id="IPR006680">
    <property type="entry name" value="Amidohydro-rel"/>
</dbReference>
<dbReference type="Gene3D" id="3.20.20.140">
    <property type="entry name" value="Metal-dependent hydrolases"/>
    <property type="match status" value="1"/>
</dbReference>
<protein>
    <submittedName>
        <fullName evidence="6">Putative chlorohydrolase/aminohydrolase</fullName>
    </submittedName>
</protein>
<sequence length="446" mass="49592">MLLVGNGRLITRDEAFPYAEDGAVALDGEVIKEVGALSELRAKYPDAEFVDARGGVIMPGLINVHTHIYSGLARGLSIDGFNPTNFLEVLDGQWWYIDRHLTLDGTRACAYATVLDCIQDGVTTIFDHHASFCEIPGSLFAIKDVCQELGIRANLCYEVSERDGAEKCGQAIRENADFARWAKEQDDDMVKAMFGGHALFTISDKTFEQMVKANDGMTGFHIHVAEGMNDVYDSLRNYGCRPVNRLLYNGVLGEKTMLGHCIHISPAEMDILRETGTMVCHNPESNMGNAVGCSPVLQLFQKGILIGLGTDAYTHDMLESLKVLLPMQRHNACLPNVGWREATGMLFENNAKICARYFKKPLGVLKPGAAADVIIMDYKPFTPFSHENVDGHMLFGMEGKNCRTTIINGKVLYKDREFVGIDEDKINAFCMEQSKKLWGELNHRTY</sequence>
<dbReference type="InterPro" id="IPR032466">
    <property type="entry name" value="Metal_Hydrolase"/>
</dbReference>
<dbReference type="InterPro" id="IPR017700">
    <property type="entry name" value="Aminohydrolase_SsnA"/>
</dbReference>
<evidence type="ECO:0000256" key="2">
    <source>
        <dbReference type="ARBA" id="ARBA00022801"/>
    </source>
</evidence>
<dbReference type="Gene3D" id="2.30.40.10">
    <property type="entry name" value="Urease, subunit C, domain 1"/>
    <property type="match status" value="1"/>
</dbReference>
<dbReference type="SUPFAM" id="SSF51556">
    <property type="entry name" value="Metallo-dependent hydrolases"/>
    <property type="match status" value="1"/>
</dbReference>
<name>A0A174IXU4_FLAPL</name>
<keyword evidence="3" id="KW-0862">Zinc</keyword>
<dbReference type="Pfam" id="PF01979">
    <property type="entry name" value="Amidohydro_1"/>
    <property type="match status" value="1"/>
</dbReference>
<evidence type="ECO:0000313" key="7">
    <source>
        <dbReference type="Proteomes" id="UP000095746"/>
    </source>
</evidence>
<feature type="domain" description="Amidohydrolase-related" evidence="4">
    <location>
        <begin position="56"/>
        <end position="411"/>
    </location>
</feature>
<dbReference type="InterPro" id="IPR054418">
    <property type="entry name" value="MQNX/HUTI_composite_N"/>
</dbReference>
<dbReference type="GO" id="GO:0016810">
    <property type="term" value="F:hydrolase activity, acting on carbon-nitrogen (but not peptide) bonds"/>
    <property type="evidence" value="ECO:0007669"/>
    <property type="project" value="InterPro"/>
</dbReference>
<dbReference type="PANTHER" id="PTHR43794:SF11">
    <property type="entry name" value="AMIDOHYDROLASE-RELATED DOMAIN-CONTAINING PROTEIN"/>
    <property type="match status" value="1"/>
</dbReference>